<dbReference type="InterPro" id="IPR050708">
    <property type="entry name" value="T6SS_VgrG/RHS"/>
</dbReference>
<organism evidence="4">
    <name type="scientific">Phytobacter massiliensis</name>
    <dbReference type="NCBI Taxonomy" id="1485952"/>
    <lineage>
        <taxon>Bacteria</taxon>
        <taxon>Pseudomonadati</taxon>
        <taxon>Pseudomonadota</taxon>
        <taxon>Gammaproteobacteria</taxon>
        <taxon>Enterobacterales</taxon>
        <taxon>Enterobacteriaceae</taxon>
        <taxon>Phytobacter</taxon>
    </lineage>
</organism>
<sequence>MLPPGAEGPLPPAKGNRLQRYGRRRFEYDRFGNLTREWMEGNGVAASYDYDCRHRLIRFTSPYGEVTTYTYDAFNRRTRKTRNGVLTEFIWQGNRLVAQTRDGERDWQTFIYEPGTHRPLAVVDGHRRSHPYGHKPAVYWYQLDHLGTPHSLTDINGRQLYTCEYDAYGQVSDEWFLTDYDTNERLLSFRNPLRFQGQYEDEESGLFYNLNRYYDPTLGRYITQDPIGLEGGLNLYAYVDGNPIGWIDPLGLKGGPGFEKKPEGDRTPEPEIKKPKDNVYIPRDSDGNPIPLDKQKIEGQDIPLPHPDAEGRAHTTLGGKVSTKTGEVYRQSAEFPADTWPLADGKPVPLSEVHWGDHGTPHHHPYNPHQHPFIFNGKIWLRAKSNQTLPFNAKPR</sequence>
<dbReference type="EC" id="3.1.-.-" evidence="4"/>
<protein>
    <submittedName>
        <fullName evidence="4">Deoxyribonuclease RhsC</fullName>
        <ecNumber evidence="4">3.1.-.-</ecNumber>
    </submittedName>
</protein>
<evidence type="ECO:0000259" key="3">
    <source>
        <dbReference type="Pfam" id="PF25023"/>
    </source>
</evidence>
<dbReference type="Pfam" id="PF25023">
    <property type="entry name" value="TEN_YD-shell"/>
    <property type="match status" value="1"/>
</dbReference>
<dbReference type="InterPro" id="IPR006530">
    <property type="entry name" value="YD"/>
</dbReference>
<evidence type="ECO:0000256" key="2">
    <source>
        <dbReference type="SAM" id="MobiDB-lite"/>
    </source>
</evidence>
<feature type="domain" description="Teneurin-like YD-shell" evidence="3">
    <location>
        <begin position="14"/>
        <end position="225"/>
    </location>
</feature>
<dbReference type="RefSeq" id="WP_156566933.1">
    <property type="nucleotide sequence ID" value="NZ_CACRTZ010000037.1"/>
</dbReference>
<feature type="region of interest" description="Disordered" evidence="2">
    <location>
        <begin position="255"/>
        <end position="289"/>
    </location>
</feature>
<accession>A0A6N3H562</accession>
<dbReference type="GO" id="GO:0016787">
    <property type="term" value="F:hydrolase activity"/>
    <property type="evidence" value="ECO:0007669"/>
    <property type="project" value="UniProtKB-KW"/>
</dbReference>
<dbReference type="AlphaFoldDB" id="A0A6N3H562"/>
<feature type="compositionally biased region" description="Basic and acidic residues" evidence="2">
    <location>
        <begin position="258"/>
        <end position="277"/>
    </location>
</feature>
<keyword evidence="1" id="KW-0677">Repeat</keyword>
<keyword evidence="4" id="KW-0378">Hydrolase</keyword>
<gene>
    <name evidence="4" type="primary">rhsC_5</name>
    <name evidence="4" type="ORF">EMLFYP7_03627</name>
</gene>
<evidence type="ECO:0000256" key="1">
    <source>
        <dbReference type="ARBA" id="ARBA00022737"/>
    </source>
</evidence>
<name>A0A6N3H562_9ENTR</name>
<evidence type="ECO:0000313" key="4">
    <source>
        <dbReference type="EMBL" id="VYU71738.1"/>
    </source>
</evidence>
<dbReference type="PANTHER" id="PTHR32305:SF15">
    <property type="entry name" value="PROTEIN RHSA-RELATED"/>
    <property type="match status" value="1"/>
</dbReference>
<dbReference type="Gene3D" id="2.180.10.10">
    <property type="entry name" value="RHS repeat-associated core"/>
    <property type="match status" value="1"/>
</dbReference>
<dbReference type="InterPro" id="IPR056823">
    <property type="entry name" value="TEN-like_YD-shell"/>
</dbReference>
<dbReference type="NCBIfam" id="TIGR03696">
    <property type="entry name" value="Rhs_assc_core"/>
    <property type="match status" value="1"/>
</dbReference>
<reference evidence="4" key="1">
    <citation type="submission" date="2019-11" db="EMBL/GenBank/DDBJ databases">
        <authorList>
            <person name="Feng L."/>
        </authorList>
    </citation>
    <scope>NUCLEOTIDE SEQUENCE</scope>
    <source>
        <strain evidence="4">EMassiliensisLFYP7</strain>
    </source>
</reference>
<proteinExistence type="predicted"/>
<dbReference type="EMBL" id="CACRTZ010000037">
    <property type="protein sequence ID" value="VYU71738.1"/>
    <property type="molecule type" value="Genomic_DNA"/>
</dbReference>
<dbReference type="NCBIfam" id="TIGR01643">
    <property type="entry name" value="YD_repeat_2x"/>
    <property type="match status" value="1"/>
</dbReference>
<dbReference type="InterPro" id="IPR022385">
    <property type="entry name" value="Rhs_assc_core"/>
</dbReference>
<dbReference type="PANTHER" id="PTHR32305">
    <property type="match status" value="1"/>
</dbReference>